<dbReference type="EMBL" id="CP068393">
    <property type="protein sequence ID" value="QUC68105.1"/>
    <property type="molecule type" value="Genomic_DNA"/>
</dbReference>
<sequence>MTERTNKRDFKKTLTLIGRGLKHLFLHNGWLKLIAIVISLFLWAGLISQDESITRDKAFQEVKVSITGQEALKGNGFIVTSDLDNIYADFVAAVPQKQYENADASFYNIRLDLSRINKTGEQEIKLLSTKTNLYGAVNSNSISPGSVTVNVERINTRSIPVQAEYIDEEPEGWAYVPGECDPKIVNVSGPQSIVNAIFKAKCLVTNDDVEWTSGSGNSVPVPFEFYNKDQEILDTSNLSITSANVPIDTVMVSYNVLAKKVFKTEYCANLTGKVAKGYTINKVTYSPETITVTDSSEVLETVDSILVEDTGINVNGMKATKSFPLKVLKPSENSVISNDTITVTVEIIETNEP</sequence>
<gene>
    <name evidence="1" type="ORF">JYE49_05275</name>
</gene>
<organism evidence="1 2">
    <name type="scientific">Aristaeella hokkaidonensis</name>
    <dbReference type="NCBI Taxonomy" id="3046382"/>
    <lineage>
        <taxon>Bacteria</taxon>
        <taxon>Bacillati</taxon>
        <taxon>Bacillota</taxon>
        <taxon>Clostridia</taxon>
        <taxon>Eubacteriales</taxon>
        <taxon>Aristaeellaceae</taxon>
        <taxon>Aristaeella</taxon>
    </lineage>
</organism>
<evidence type="ECO:0000313" key="1">
    <source>
        <dbReference type="EMBL" id="QUC68105.1"/>
    </source>
</evidence>
<keyword evidence="2" id="KW-1185">Reference proteome</keyword>
<proteinExistence type="predicted"/>
<name>A0AC61MYC4_9FIRM</name>
<protein>
    <submittedName>
        <fullName evidence="1">Uncharacterized protein</fullName>
    </submittedName>
</protein>
<accession>A0AC61MYC4</accession>
<evidence type="ECO:0000313" key="2">
    <source>
        <dbReference type="Proteomes" id="UP000682782"/>
    </source>
</evidence>
<reference evidence="1" key="1">
    <citation type="submission" date="2021-01" db="EMBL/GenBank/DDBJ databases">
        <title>Complete genome sequence of Clostridiales bacterium R-7.</title>
        <authorList>
            <person name="Mahoney-Kurpe S.C."/>
            <person name="Palevich N."/>
            <person name="Koike S."/>
            <person name="Moon C.D."/>
            <person name="Attwood G.T."/>
        </authorList>
    </citation>
    <scope>NUCLEOTIDE SEQUENCE</scope>
    <source>
        <strain evidence="1">R-7</strain>
    </source>
</reference>
<dbReference type="Proteomes" id="UP000682782">
    <property type="component" value="Chromosome"/>
</dbReference>